<evidence type="ECO:0000313" key="8">
    <source>
        <dbReference type="Proteomes" id="UP001254813"/>
    </source>
</evidence>
<evidence type="ECO:0000313" key="7">
    <source>
        <dbReference type="EMBL" id="MDS0296240.1"/>
    </source>
</evidence>
<comment type="similarity">
    <text evidence="1 4">Belongs to the D-isomer specific 2-hydroxyacid dehydrogenase family.</text>
</comment>
<comment type="caution">
    <text evidence="7">The sequence shown here is derived from an EMBL/GenBank/DDBJ whole genome shotgun (WGS) entry which is preliminary data.</text>
</comment>
<keyword evidence="2 4" id="KW-0560">Oxidoreductase</keyword>
<dbReference type="PANTHER" id="PTHR42789">
    <property type="entry name" value="D-ISOMER SPECIFIC 2-HYDROXYACID DEHYDROGENASE FAMILY PROTEIN (AFU_ORTHOLOGUE AFUA_6G10090)"/>
    <property type="match status" value="1"/>
</dbReference>
<evidence type="ECO:0000256" key="4">
    <source>
        <dbReference type="RuleBase" id="RU003719"/>
    </source>
</evidence>
<dbReference type="InterPro" id="IPR050857">
    <property type="entry name" value="D-2-hydroxyacid_DH"/>
</dbReference>
<proteinExistence type="inferred from homology"/>
<dbReference type="SUPFAM" id="SSF51735">
    <property type="entry name" value="NAD(P)-binding Rossmann-fold domains"/>
    <property type="match status" value="1"/>
</dbReference>
<dbReference type="Pfam" id="PF02826">
    <property type="entry name" value="2-Hacid_dh_C"/>
    <property type="match status" value="1"/>
</dbReference>
<dbReference type="EMBL" id="JAMQOQ010000006">
    <property type="protein sequence ID" value="MDS0296240.1"/>
    <property type="molecule type" value="Genomic_DNA"/>
</dbReference>
<evidence type="ECO:0000259" key="6">
    <source>
        <dbReference type="Pfam" id="PF02826"/>
    </source>
</evidence>
<dbReference type="RefSeq" id="WP_310930256.1">
    <property type="nucleotide sequence ID" value="NZ_JAMQOQ010000006.1"/>
</dbReference>
<dbReference type="Gene3D" id="3.40.50.720">
    <property type="entry name" value="NAD(P)-binding Rossmann-like Domain"/>
    <property type="match status" value="2"/>
</dbReference>
<name>A0ABU2G635_9EURY</name>
<protein>
    <submittedName>
        <fullName evidence="7">C-terminal binding protein</fullName>
    </submittedName>
</protein>
<evidence type="ECO:0000256" key="1">
    <source>
        <dbReference type="ARBA" id="ARBA00005854"/>
    </source>
</evidence>
<feature type="domain" description="D-isomer specific 2-hydroxyacid dehydrogenase catalytic" evidence="5">
    <location>
        <begin position="14"/>
        <end position="319"/>
    </location>
</feature>
<dbReference type="CDD" id="cd05299">
    <property type="entry name" value="CtBP_dh"/>
    <property type="match status" value="1"/>
</dbReference>
<dbReference type="SUPFAM" id="SSF52283">
    <property type="entry name" value="Formate/glycerate dehydrogenase catalytic domain-like"/>
    <property type="match status" value="1"/>
</dbReference>
<keyword evidence="8" id="KW-1185">Reference proteome</keyword>
<dbReference type="Proteomes" id="UP001254813">
    <property type="component" value="Unassembled WGS sequence"/>
</dbReference>
<dbReference type="InterPro" id="IPR043322">
    <property type="entry name" value="CtBP"/>
</dbReference>
<reference evidence="7 8" key="1">
    <citation type="submission" date="2022-06" db="EMBL/GenBank/DDBJ databases">
        <title>Halogeometricum sp. a new haloarchaeum isolate from saline soil.</title>
        <authorList>
            <person name="Strakova D."/>
            <person name="Galisteo C."/>
            <person name="Sanchez-Porro C."/>
            <person name="Ventosa A."/>
        </authorList>
    </citation>
    <scope>NUCLEOTIDE SEQUENCE [LARGE SCALE GENOMIC DNA]</scope>
    <source>
        <strain evidence="8">S3BR25-2</strain>
    </source>
</reference>
<evidence type="ECO:0000259" key="5">
    <source>
        <dbReference type="Pfam" id="PF00389"/>
    </source>
</evidence>
<dbReference type="InterPro" id="IPR036291">
    <property type="entry name" value="NAD(P)-bd_dom_sf"/>
</dbReference>
<dbReference type="Pfam" id="PF00389">
    <property type="entry name" value="2-Hacid_dh"/>
    <property type="match status" value="1"/>
</dbReference>
<accession>A0ABU2G635</accession>
<keyword evidence="3" id="KW-0520">NAD</keyword>
<dbReference type="PANTHER" id="PTHR42789:SF1">
    <property type="entry name" value="D-ISOMER SPECIFIC 2-HYDROXYACID DEHYDROGENASE FAMILY PROTEIN (AFU_ORTHOLOGUE AFUA_6G10090)"/>
    <property type="match status" value="1"/>
</dbReference>
<sequence length="324" mass="34787">MTYQVVASDYHTVRPDVLRETLDGVADVTLAELGSTERLVDACREADADALITDIATPVTGEALDELDLSVVARAAVGFDNVDVAAAEERGVVVTNVPGYCTDEVATHTVALLLSAVRAVPEVDDRIGAGEWPTADSVAHEVHRLAGRTIGFVSFGAIARRTAEMVSGFGLDAVAYDPYLEPEDFDDSDPDLVDFETLLERSHYVVVNAPATEETRGMFDAAAFERMREEAALVNTGRGAVVDEDALLEALDDGEIDCAALDVFESEPLPPESPLRDRANVVVTSHTAWYSEESSAEVNETAAADVRRVLTGETPAHPVDPDWE</sequence>
<dbReference type="InterPro" id="IPR006140">
    <property type="entry name" value="D-isomer_DH_NAD-bd"/>
</dbReference>
<organism evidence="7 8">
    <name type="scientific">Halogeometricum luteum</name>
    <dbReference type="NCBI Taxonomy" id="2950537"/>
    <lineage>
        <taxon>Archaea</taxon>
        <taxon>Methanobacteriati</taxon>
        <taxon>Methanobacteriota</taxon>
        <taxon>Stenosarchaea group</taxon>
        <taxon>Halobacteria</taxon>
        <taxon>Halobacteriales</taxon>
        <taxon>Haloferacaceae</taxon>
        <taxon>Halogeometricum</taxon>
    </lineage>
</organism>
<dbReference type="InterPro" id="IPR006139">
    <property type="entry name" value="D-isomer_2_OHA_DH_cat_dom"/>
</dbReference>
<evidence type="ECO:0000256" key="2">
    <source>
        <dbReference type="ARBA" id="ARBA00023002"/>
    </source>
</evidence>
<evidence type="ECO:0000256" key="3">
    <source>
        <dbReference type="ARBA" id="ARBA00023027"/>
    </source>
</evidence>
<feature type="domain" description="D-isomer specific 2-hydroxyacid dehydrogenase NAD-binding" evidence="6">
    <location>
        <begin position="110"/>
        <end position="288"/>
    </location>
</feature>
<gene>
    <name evidence="7" type="ORF">NDI79_18845</name>
</gene>